<dbReference type="OrthoDB" id="3182292at2"/>
<gene>
    <name evidence="1" type="ORF">C1880_07690</name>
</gene>
<dbReference type="EMBL" id="PPTP01000006">
    <property type="protein sequence ID" value="RDB55096.1"/>
    <property type="molecule type" value="Genomic_DNA"/>
</dbReference>
<evidence type="ECO:0000313" key="1">
    <source>
        <dbReference type="EMBL" id="RDB55096.1"/>
    </source>
</evidence>
<accession>A0A369LA57</accession>
<dbReference type="RefSeq" id="WP_052297907.1">
    <property type="nucleotide sequence ID" value="NZ_CABKQR010000004.1"/>
</dbReference>
<dbReference type="Proteomes" id="UP000253792">
    <property type="component" value="Unassembled WGS sequence"/>
</dbReference>
<dbReference type="SUPFAM" id="SSF46785">
    <property type="entry name" value="Winged helix' DNA-binding domain"/>
    <property type="match status" value="1"/>
</dbReference>
<keyword evidence="2" id="KW-1185">Reference proteome</keyword>
<name>A0A369LA57_9ACTN</name>
<dbReference type="InterPro" id="IPR036390">
    <property type="entry name" value="WH_DNA-bd_sf"/>
</dbReference>
<dbReference type="Gene3D" id="1.10.10.10">
    <property type="entry name" value="Winged helix-like DNA-binding domain superfamily/Winged helix DNA-binding domain"/>
    <property type="match status" value="1"/>
</dbReference>
<organism evidence="1 2">
    <name type="scientific">Senegalimassilia anaerobia</name>
    <dbReference type="NCBI Taxonomy" id="1473216"/>
    <lineage>
        <taxon>Bacteria</taxon>
        <taxon>Bacillati</taxon>
        <taxon>Actinomycetota</taxon>
        <taxon>Coriobacteriia</taxon>
        <taxon>Coriobacteriales</taxon>
        <taxon>Coriobacteriaceae</taxon>
        <taxon>Senegalimassilia</taxon>
    </lineage>
</organism>
<dbReference type="AlphaFoldDB" id="A0A369LA57"/>
<protein>
    <recommendedName>
        <fullName evidence="3">MarR family transcriptional regulator</fullName>
    </recommendedName>
</protein>
<dbReference type="InterPro" id="IPR036388">
    <property type="entry name" value="WH-like_DNA-bd_sf"/>
</dbReference>
<dbReference type="GeneID" id="82936720"/>
<evidence type="ECO:0000313" key="2">
    <source>
        <dbReference type="Proteomes" id="UP000253792"/>
    </source>
</evidence>
<sequence>MADQSDGNLAPKGKKGKLTNSQLRLLGFVAAYGPDGCSETKQALAGKLQISLKTVDRAIHRLREEGLITSHARFGEDGTQLSNTYIAAAMDGEGDHQDSQSEQE</sequence>
<reference evidence="1 2" key="1">
    <citation type="journal article" date="2018" name="Elife">
        <title>Discovery and characterization of a prevalent human gut bacterial enzyme sufficient for the inactivation of a family of plant toxins.</title>
        <authorList>
            <person name="Koppel N."/>
            <person name="Bisanz J.E."/>
            <person name="Pandelia M.E."/>
            <person name="Turnbaugh P.J."/>
            <person name="Balskus E.P."/>
        </authorList>
    </citation>
    <scope>NUCLEOTIDE SEQUENCE [LARGE SCALE GENOMIC DNA]</scope>
    <source>
        <strain evidence="2">anaerobia AP69FAA</strain>
    </source>
</reference>
<proteinExistence type="predicted"/>
<evidence type="ECO:0008006" key="3">
    <source>
        <dbReference type="Google" id="ProtNLM"/>
    </source>
</evidence>
<comment type="caution">
    <text evidence="1">The sequence shown here is derived from an EMBL/GenBank/DDBJ whole genome shotgun (WGS) entry which is preliminary data.</text>
</comment>